<gene>
    <name evidence="2" type="ORF">E5162_11020</name>
</gene>
<evidence type="ECO:0000313" key="3">
    <source>
        <dbReference type="Proteomes" id="UP000305451"/>
    </source>
</evidence>
<keyword evidence="1" id="KW-1133">Transmembrane helix</keyword>
<evidence type="ECO:0000256" key="1">
    <source>
        <dbReference type="SAM" id="Phobius"/>
    </source>
</evidence>
<proteinExistence type="predicted"/>
<dbReference type="Proteomes" id="UP000305451">
    <property type="component" value="Unassembled WGS sequence"/>
</dbReference>
<organism evidence="2 3">
    <name type="scientific">Marinicauda pacifica</name>
    <dbReference type="NCBI Taxonomy" id="1133559"/>
    <lineage>
        <taxon>Bacteria</taxon>
        <taxon>Pseudomonadati</taxon>
        <taxon>Pseudomonadota</taxon>
        <taxon>Alphaproteobacteria</taxon>
        <taxon>Maricaulales</taxon>
        <taxon>Maricaulaceae</taxon>
        <taxon>Marinicauda</taxon>
    </lineage>
</organism>
<name>A0A4S2H918_9PROT</name>
<reference evidence="2 3" key="1">
    <citation type="journal article" date="2013" name="Int. J. Syst. Evol. Microbiol.">
        <title>Marinicauda pacifica gen. nov., sp. nov., a prosthecate alphaproteobacterium of the family Hyphomonadaceae isolated from deep seawater.</title>
        <authorList>
            <person name="Zhang X.Y."/>
            <person name="Li G.W."/>
            <person name="Wang C.S."/>
            <person name="Zhang Y.J."/>
            <person name="Xu X.W."/>
            <person name="Li H."/>
            <person name="Liu A."/>
            <person name="Liu C."/>
            <person name="Xie B.B."/>
            <person name="Qin Q.L."/>
            <person name="Xu Z."/>
            <person name="Chen X.L."/>
            <person name="Zhou B.C."/>
            <person name="Zhang Y.Z."/>
        </authorList>
    </citation>
    <scope>NUCLEOTIDE SEQUENCE [LARGE SCALE GENOMIC DNA]</scope>
    <source>
        <strain evidence="2 3">P-1 km-3</strain>
    </source>
</reference>
<keyword evidence="1" id="KW-0812">Transmembrane</keyword>
<accession>A0A4S2H918</accession>
<protein>
    <submittedName>
        <fullName evidence="2">Uncharacterized protein</fullName>
    </submittedName>
</protein>
<comment type="caution">
    <text evidence="2">The sequence shown here is derived from an EMBL/GenBank/DDBJ whole genome shotgun (WGS) entry which is preliminary data.</text>
</comment>
<dbReference type="RefSeq" id="WP_135945317.1">
    <property type="nucleotide sequence ID" value="NZ_BMEI01000003.1"/>
</dbReference>
<sequence>MADRLQHFESLGQTIARTAERRAREDSDACCPREIAYTAHPNALALSWQVGLDYLRACTYQTSRAQVLKGKTAAQEPPALNEGEENRLAAQSRARFSGLSDRPMRVDCYIFFKDGSDAPDINEGMRHAFLRAFHGAPLHTHFAIWRMQRPNPATGALEFSEWCAYERAFPPMDEVHDAFFEAVSFGRCPAEPSAAEPSRETRSARGWRRWIGVVVAVWLIGVAVLALAGYAMWSGGMPLDRWGLGGYGSGAQDRLREDAAVLNREYRGELAYYYDYQRERARLVEEDAPPREIAQLDRAIALSRDRLDALARLLGEAGLELARYPARHPLPDCWQVGAGGGPAHLFEARMNAGALRLDYASPGARMRAMQEGLPVHDLDLDRVWRRNGLIEFGTPFLAVGESRTPACRYTIRFDQNGYVPRDDGAVTALEAQFNVDWR</sequence>
<keyword evidence="3" id="KW-1185">Reference proteome</keyword>
<feature type="transmembrane region" description="Helical" evidence="1">
    <location>
        <begin position="210"/>
        <end position="233"/>
    </location>
</feature>
<dbReference type="OrthoDB" id="9922205at2"/>
<keyword evidence="1" id="KW-0472">Membrane</keyword>
<dbReference type="AlphaFoldDB" id="A0A4S2H918"/>
<dbReference type="EMBL" id="SRXV01000003">
    <property type="protein sequence ID" value="TGY92183.1"/>
    <property type="molecule type" value="Genomic_DNA"/>
</dbReference>
<evidence type="ECO:0000313" key="2">
    <source>
        <dbReference type="EMBL" id="TGY92183.1"/>
    </source>
</evidence>